<keyword evidence="3" id="KW-0813">Transport</keyword>
<dbReference type="OrthoDB" id="9802264at2"/>
<dbReference type="NCBIfam" id="NF008453">
    <property type="entry name" value="PRK11308.1"/>
    <property type="match status" value="2"/>
</dbReference>
<dbReference type="Gene3D" id="3.40.50.300">
    <property type="entry name" value="P-loop containing nucleotide triphosphate hydrolases"/>
    <property type="match status" value="2"/>
</dbReference>
<comment type="similarity">
    <text evidence="2">Belongs to the ABC transporter superfamily.</text>
</comment>
<keyword evidence="4" id="KW-0547">Nucleotide-binding</keyword>
<evidence type="ECO:0000313" key="7">
    <source>
        <dbReference type="EMBL" id="SHH15456.1"/>
    </source>
</evidence>
<dbReference type="FunFam" id="3.40.50.300:FF:000016">
    <property type="entry name" value="Oligopeptide ABC transporter ATP-binding component"/>
    <property type="match status" value="1"/>
</dbReference>
<dbReference type="SUPFAM" id="SSF52540">
    <property type="entry name" value="P-loop containing nucleoside triphosphate hydrolases"/>
    <property type="match status" value="2"/>
</dbReference>
<evidence type="ECO:0000313" key="8">
    <source>
        <dbReference type="Proteomes" id="UP000184211"/>
    </source>
</evidence>
<dbReference type="InterPro" id="IPR003593">
    <property type="entry name" value="AAA+_ATPase"/>
</dbReference>
<sequence length="566" mass="61994">MTQPNDDVILRVDRLNVDFTFGKMNLKAARDVSFDLRLGRTTCLVGESGSGKSVTARAIMNIVEPAVISSGAVTLFDLKEGEVLELASLDPDGAEIRAVRGARIAMIFQEPMSSLSPVHTIGAQIIEAIMLHQDVDKHEARKRAIEALRDVHIHDPERAVDRYPFEYSGGMRQRAMIAMALACEPDVLIADEPTTALDVTTQAGILKLIRELQVSHGMAVMFITHDMGVVAEIADDVVVMLRGDVVEHGAVEQIFHEPKHSYSRALIGASLGLNNAEARPAPPTEGTPLISARDLSLFFPGQRKLLGKPDPGVQTLKDVSFDLWPGEILGVVGESGSGKTTLGRVLMGKYQPEAGEALYRTGSGDVRDLADRNSFRDKQVYREIRMIFQDPYSSLNPRMTVEQIIAEPLWVNNIAKGAAMRDRVAELLEIVGLSPAMMERYPHAFSGGQRQRIGIARAIALEPRIIIADEATSALDGSIRAQVLDLLLKLRDELGMAILFIAHDIGVVRYFCDRVVVMHKGQIVETGTAHQICDAPREDYTKALLSAVPSPDPRNRKIMPPLSVAE</sequence>
<dbReference type="InterPro" id="IPR050319">
    <property type="entry name" value="ABC_transp_ATP-bind"/>
</dbReference>
<evidence type="ECO:0000256" key="2">
    <source>
        <dbReference type="ARBA" id="ARBA00005417"/>
    </source>
</evidence>
<protein>
    <submittedName>
        <fullName evidence="7">Peptide/nickel transport system ATP-binding protein</fullName>
    </submittedName>
</protein>
<dbReference type="AlphaFoldDB" id="A0A1M5QN78"/>
<dbReference type="InterPro" id="IPR017871">
    <property type="entry name" value="ABC_transporter-like_CS"/>
</dbReference>
<name>A0A1M5QN78_9RHOB</name>
<dbReference type="SMART" id="SM00382">
    <property type="entry name" value="AAA"/>
    <property type="match status" value="2"/>
</dbReference>
<dbReference type="Pfam" id="PF08352">
    <property type="entry name" value="oligo_HPY"/>
    <property type="match status" value="2"/>
</dbReference>
<keyword evidence="8" id="KW-1185">Reference proteome</keyword>
<evidence type="ECO:0000256" key="1">
    <source>
        <dbReference type="ARBA" id="ARBA00004417"/>
    </source>
</evidence>
<reference evidence="8" key="1">
    <citation type="submission" date="2016-11" db="EMBL/GenBank/DDBJ databases">
        <authorList>
            <person name="Varghese N."/>
            <person name="Submissions S."/>
        </authorList>
    </citation>
    <scope>NUCLEOTIDE SEQUENCE [LARGE SCALE GENOMIC DNA]</scope>
    <source>
        <strain evidence="8">DSM 28223</strain>
    </source>
</reference>
<dbReference type="EMBL" id="FQWM01000003">
    <property type="protein sequence ID" value="SHH15456.1"/>
    <property type="molecule type" value="Genomic_DNA"/>
</dbReference>
<evidence type="ECO:0000256" key="5">
    <source>
        <dbReference type="ARBA" id="ARBA00022840"/>
    </source>
</evidence>
<dbReference type="Proteomes" id="UP000184211">
    <property type="component" value="Unassembled WGS sequence"/>
</dbReference>
<dbReference type="PROSITE" id="PS00211">
    <property type="entry name" value="ABC_TRANSPORTER_1"/>
    <property type="match status" value="2"/>
</dbReference>
<organism evidence="7 8">
    <name type="scientific">Cognatishimia maritima</name>
    <dbReference type="NCBI Taxonomy" id="870908"/>
    <lineage>
        <taxon>Bacteria</taxon>
        <taxon>Pseudomonadati</taxon>
        <taxon>Pseudomonadota</taxon>
        <taxon>Alphaproteobacteria</taxon>
        <taxon>Rhodobacterales</taxon>
        <taxon>Paracoccaceae</taxon>
        <taxon>Cognatishimia</taxon>
    </lineage>
</organism>
<dbReference type="PANTHER" id="PTHR43776:SF7">
    <property type="entry name" value="D,D-DIPEPTIDE TRANSPORT ATP-BINDING PROTEIN DDPF-RELATED"/>
    <property type="match status" value="1"/>
</dbReference>
<dbReference type="STRING" id="870908.SAMN04488044_2052"/>
<evidence type="ECO:0000256" key="3">
    <source>
        <dbReference type="ARBA" id="ARBA00022448"/>
    </source>
</evidence>
<dbReference type="GO" id="GO:0005524">
    <property type="term" value="F:ATP binding"/>
    <property type="evidence" value="ECO:0007669"/>
    <property type="project" value="UniProtKB-KW"/>
</dbReference>
<dbReference type="GO" id="GO:0016887">
    <property type="term" value="F:ATP hydrolysis activity"/>
    <property type="evidence" value="ECO:0007669"/>
    <property type="project" value="InterPro"/>
</dbReference>
<dbReference type="PANTHER" id="PTHR43776">
    <property type="entry name" value="TRANSPORT ATP-BINDING PROTEIN"/>
    <property type="match status" value="1"/>
</dbReference>
<proteinExistence type="inferred from homology"/>
<evidence type="ECO:0000256" key="4">
    <source>
        <dbReference type="ARBA" id="ARBA00022741"/>
    </source>
</evidence>
<dbReference type="InterPro" id="IPR003439">
    <property type="entry name" value="ABC_transporter-like_ATP-bd"/>
</dbReference>
<dbReference type="NCBIfam" id="NF007739">
    <property type="entry name" value="PRK10419.1"/>
    <property type="match status" value="2"/>
</dbReference>
<accession>A0A1M5QN78</accession>
<dbReference type="GO" id="GO:0005886">
    <property type="term" value="C:plasma membrane"/>
    <property type="evidence" value="ECO:0007669"/>
    <property type="project" value="UniProtKB-SubCell"/>
</dbReference>
<dbReference type="RefSeq" id="WP_072792939.1">
    <property type="nucleotide sequence ID" value="NZ_FQWM01000003.1"/>
</dbReference>
<dbReference type="CDD" id="cd03257">
    <property type="entry name" value="ABC_NikE_OppD_transporters"/>
    <property type="match status" value="2"/>
</dbReference>
<dbReference type="InterPro" id="IPR013563">
    <property type="entry name" value="Oligopep_ABC_C"/>
</dbReference>
<dbReference type="GO" id="GO:0015833">
    <property type="term" value="P:peptide transport"/>
    <property type="evidence" value="ECO:0007669"/>
    <property type="project" value="InterPro"/>
</dbReference>
<keyword evidence="5 7" id="KW-0067">ATP-binding</keyword>
<evidence type="ECO:0000259" key="6">
    <source>
        <dbReference type="PROSITE" id="PS50893"/>
    </source>
</evidence>
<feature type="domain" description="ABC transporter" evidence="6">
    <location>
        <begin position="12"/>
        <end position="267"/>
    </location>
</feature>
<dbReference type="PROSITE" id="PS50893">
    <property type="entry name" value="ABC_TRANSPORTER_2"/>
    <property type="match status" value="2"/>
</dbReference>
<dbReference type="GO" id="GO:0055085">
    <property type="term" value="P:transmembrane transport"/>
    <property type="evidence" value="ECO:0007669"/>
    <property type="project" value="UniProtKB-ARBA"/>
</dbReference>
<dbReference type="Pfam" id="PF00005">
    <property type="entry name" value="ABC_tran"/>
    <property type="match status" value="2"/>
</dbReference>
<feature type="domain" description="ABC transporter" evidence="6">
    <location>
        <begin position="292"/>
        <end position="545"/>
    </location>
</feature>
<gene>
    <name evidence="7" type="ORF">SAMN04488044_2052</name>
</gene>
<comment type="subcellular location">
    <subcellularLocation>
        <location evidence="1">Cell inner membrane</location>
        <topology evidence="1">Peripheral membrane protein</topology>
    </subcellularLocation>
</comment>
<dbReference type="InterPro" id="IPR027417">
    <property type="entry name" value="P-loop_NTPase"/>
</dbReference>